<dbReference type="Pfam" id="PF04536">
    <property type="entry name" value="TPM_phosphatase"/>
    <property type="match status" value="1"/>
</dbReference>
<protein>
    <submittedName>
        <fullName evidence="4">TPM domain-containing protein</fullName>
    </submittedName>
</protein>
<evidence type="ECO:0000256" key="1">
    <source>
        <dbReference type="SAM" id="MobiDB-lite"/>
    </source>
</evidence>
<keyword evidence="2" id="KW-0472">Membrane</keyword>
<dbReference type="Proteomes" id="UP000297609">
    <property type="component" value="Unassembled WGS sequence"/>
</dbReference>
<evidence type="ECO:0000256" key="2">
    <source>
        <dbReference type="SAM" id="Phobius"/>
    </source>
</evidence>
<dbReference type="EMBL" id="RQGG01000019">
    <property type="protein sequence ID" value="TGL54078.1"/>
    <property type="molecule type" value="Genomic_DNA"/>
</dbReference>
<dbReference type="PANTHER" id="PTHR30373">
    <property type="entry name" value="UPF0603 PROTEIN YGCG"/>
    <property type="match status" value="1"/>
</dbReference>
<evidence type="ECO:0000313" key="4">
    <source>
        <dbReference type="EMBL" id="TGL54078.1"/>
    </source>
</evidence>
<keyword evidence="2" id="KW-0812">Transmembrane</keyword>
<dbReference type="Gene3D" id="3.10.310.50">
    <property type="match status" value="1"/>
</dbReference>
<feature type="region of interest" description="Disordered" evidence="1">
    <location>
        <begin position="555"/>
        <end position="592"/>
    </location>
</feature>
<dbReference type="OrthoDB" id="321384at2"/>
<feature type="compositionally biased region" description="Low complexity" evidence="1">
    <location>
        <begin position="555"/>
        <end position="576"/>
    </location>
</feature>
<keyword evidence="5" id="KW-1185">Reference proteome</keyword>
<dbReference type="PANTHER" id="PTHR30373:SF2">
    <property type="entry name" value="UPF0603 PROTEIN YGCG"/>
    <property type="match status" value="1"/>
</dbReference>
<feature type="domain" description="TPM" evidence="3">
    <location>
        <begin position="30"/>
        <end position="152"/>
    </location>
</feature>
<evidence type="ECO:0000259" key="3">
    <source>
        <dbReference type="Pfam" id="PF04536"/>
    </source>
</evidence>
<sequence length="592" mass="66028">MKRILIFHLFLFFTTCQQGNETYPKLTGPVVDPSGYLPLETKVKLENLLLTEEKITTNQVVVYITEKLKEASIETEATAVFEQWKLGQKDKDNGILLLLAPNDRKVRIEVGYGLEGILTDLVAKRIIDEIIVPNMKMGNPSLAMLSGTSAILEQLRVGSPKLFTDLCPNSFNDLASDLHPDTIPFLKKEVKPLKTVNFYFCVVPVENQIGLEAAANQLFLKSQTKDPEKKTIVFVTSPNNNFIGHIITSPEFHWSLSQAKVRSIFYSKYEERRTSDFTNFTYRAFLELIERIKHNQKIVLDKGTGIYDPYNVLASYSYNKAGEIIRSLETQFHVGIQILFLDTKSDISLEAKKFHTIAFGNNSGITLLYSLNQKQVFVYTNTNSVIQNPNKNENPKPIDNQSLSQSVSDAIAPHLKMEDIDWMCIRSAEAIDYYLHMLLTQPNKNKANHESASGSPPLGIDNGKEPHVVFQWFMILMFLVLLVGMMAGEGYIFFYGVFYLGSVILRAKYSLLPESPNLYSIVSVFLVLLPTTIVVYIFRKIGWSDSVSSYSQDFFSGSSGGSSSSGSSYRSSSSSYSGGGGSSGGGGASGSW</sequence>
<feature type="transmembrane region" description="Helical" evidence="2">
    <location>
        <begin position="518"/>
        <end position="538"/>
    </location>
</feature>
<dbReference type="RefSeq" id="WP_135618987.1">
    <property type="nucleotide sequence ID" value="NZ_RQGG01000019.1"/>
</dbReference>
<name>A0A4R9JSH5_9LEPT</name>
<reference evidence="4" key="1">
    <citation type="journal article" date="2019" name="PLoS Negl. Trop. Dis.">
        <title>Revisiting the worldwide diversity of Leptospira species in the environment.</title>
        <authorList>
            <person name="Vincent A.T."/>
            <person name="Schiettekatte O."/>
            <person name="Bourhy P."/>
            <person name="Veyrier F.J."/>
            <person name="Picardeau M."/>
        </authorList>
    </citation>
    <scope>NUCLEOTIDE SEQUENCE [LARGE SCALE GENOMIC DNA]</scope>
    <source>
        <strain evidence="4">201702454</strain>
    </source>
</reference>
<feature type="compositionally biased region" description="Gly residues" evidence="1">
    <location>
        <begin position="577"/>
        <end position="592"/>
    </location>
</feature>
<comment type="caution">
    <text evidence="4">The sequence shown here is derived from an EMBL/GenBank/DDBJ whole genome shotgun (WGS) entry which is preliminary data.</text>
</comment>
<proteinExistence type="predicted"/>
<evidence type="ECO:0000313" key="5">
    <source>
        <dbReference type="Proteomes" id="UP000297609"/>
    </source>
</evidence>
<dbReference type="AlphaFoldDB" id="A0A4R9JSH5"/>
<gene>
    <name evidence="4" type="ORF">EHQ59_07745</name>
</gene>
<organism evidence="4 5">
    <name type="scientific">Leptospira kemamanensis</name>
    <dbReference type="NCBI Taxonomy" id="2484942"/>
    <lineage>
        <taxon>Bacteria</taxon>
        <taxon>Pseudomonadati</taxon>
        <taxon>Spirochaetota</taxon>
        <taxon>Spirochaetia</taxon>
        <taxon>Leptospirales</taxon>
        <taxon>Leptospiraceae</taxon>
        <taxon>Leptospira</taxon>
    </lineage>
</organism>
<feature type="transmembrane region" description="Helical" evidence="2">
    <location>
        <begin position="468"/>
        <end position="485"/>
    </location>
</feature>
<dbReference type="InterPro" id="IPR007621">
    <property type="entry name" value="TPM_dom"/>
</dbReference>
<accession>A0A4R9JSH5</accession>
<keyword evidence="2" id="KW-1133">Transmembrane helix</keyword>